<name>A0ABU2NGX9_9PSEU</name>
<dbReference type="SUPFAM" id="SSF82171">
    <property type="entry name" value="DPP6 N-terminal domain-like"/>
    <property type="match status" value="1"/>
</dbReference>
<evidence type="ECO:0000256" key="1">
    <source>
        <dbReference type="ARBA" id="ARBA00022801"/>
    </source>
</evidence>
<dbReference type="PANTHER" id="PTHR42776:SF27">
    <property type="entry name" value="DIPEPTIDYL PEPTIDASE FAMILY MEMBER 6"/>
    <property type="match status" value="1"/>
</dbReference>
<dbReference type="Proteomes" id="UP001183202">
    <property type="component" value="Unassembled WGS sequence"/>
</dbReference>
<reference evidence="5" key="1">
    <citation type="submission" date="2023-07" db="EMBL/GenBank/DDBJ databases">
        <title>30 novel species of actinomycetes from the DSMZ collection.</title>
        <authorList>
            <person name="Nouioui I."/>
        </authorList>
    </citation>
    <scope>NUCLEOTIDE SEQUENCE [LARGE SCALE GENOMIC DNA]</scope>
    <source>
        <strain evidence="5">DSM 45834</strain>
    </source>
</reference>
<dbReference type="InterPro" id="IPR001375">
    <property type="entry name" value="Peptidase_S9_cat"/>
</dbReference>
<dbReference type="InterPro" id="IPR029058">
    <property type="entry name" value="AB_hydrolase_fold"/>
</dbReference>
<evidence type="ECO:0000313" key="5">
    <source>
        <dbReference type="Proteomes" id="UP001183202"/>
    </source>
</evidence>
<feature type="domain" description="Peptidase S9 prolyl oligopeptidase catalytic" evidence="3">
    <location>
        <begin position="416"/>
        <end position="622"/>
    </location>
</feature>
<dbReference type="SUPFAM" id="SSF53474">
    <property type="entry name" value="alpha/beta-Hydrolases"/>
    <property type="match status" value="1"/>
</dbReference>
<dbReference type="EMBL" id="JAVREJ010000019">
    <property type="protein sequence ID" value="MDT0352499.1"/>
    <property type="molecule type" value="Genomic_DNA"/>
</dbReference>
<keyword evidence="5" id="KW-1185">Reference proteome</keyword>
<proteinExistence type="predicted"/>
<dbReference type="RefSeq" id="WP_311559007.1">
    <property type="nucleotide sequence ID" value="NZ_JAVREJ010000019.1"/>
</dbReference>
<keyword evidence="1" id="KW-0378">Hydrolase</keyword>
<gene>
    <name evidence="4" type="ORF">RM445_23505</name>
</gene>
<feature type="region of interest" description="Disordered" evidence="2">
    <location>
        <begin position="113"/>
        <end position="132"/>
    </location>
</feature>
<sequence>MSAPLHPVATVPDRLFADDAREQRWRARFTATRMSRPDWARDAPDRNVYTSNATGTIEVYAWDRATNTHRQVTDRRAGTHIATLPPDGETVWWFADTDGDEFGHWVTEPFAGRERGSAGSTNRALGADPVPALPGVEDGYPAGLDIGRRLVTAGTSTDDGTRIWLWDRTSDTPAHVVYAHPEDAGVGALSDDETLLAISHSEHGDSRHPAVRVIRTADGSAVAEKSDGPGRGLTPLAFAPVPGDQRLLLLHERRGREELLIWDVAADTETELAIDLPGELGADFTPDARALLVSHTHAARTRLFRYDIATGALTALPTAPGCVASADVRPDGTVEYSCSSAAEPPTVRALHTDGTDRVLITPPGDRPPGSVPVEDLWVDGPGGPVHALVARPDGGTAGPAVVSLHGGPHAADEDRFSAVRALWIDAGFTVVEINYRGSTGYGSTWRDAIEGRPGLTELEDVAAVVDACVAQGIVDPARLVVEGWSWGGYLALLAAGTQPARWAGASAGVPVADYLAAYADEMEQLRAFDRALFGGSPEQRPEVYRASSPLTYVDEVTAPVLVLAGENDPRCPIRQIDNYLEALAARKAAYEVSRFDAGHGSLVVDEAMRHAATEVAFARRSVDAEGHSFGHGS</sequence>
<dbReference type="Pfam" id="PF00326">
    <property type="entry name" value="Peptidase_S9"/>
    <property type="match status" value="1"/>
</dbReference>
<organism evidence="4 5">
    <name type="scientific">Pseudonocardia charpentierae</name>
    <dbReference type="NCBI Taxonomy" id="3075545"/>
    <lineage>
        <taxon>Bacteria</taxon>
        <taxon>Bacillati</taxon>
        <taxon>Actinomycetota</taxon>
        <taxon>Actinomycetes</taxon>
        <taxon>Pseudonocardiales</taxon>
        <taxon>Pseudonocardiaceae</taxon>
        <taxon>Pseudonocardia</taxon>
    </lineage>
</organism>
<dbReference type="Gene3D" id="3.40.50.1820">
    <property type="entry name" value="alpha/beta hydrolase"/>
    <property type="match status" value="1"/>
</dbReference>
<accession>A0ABU2NGX9</accession>
<evidence type="ECO:0000259" key="3">
    <source>
        <dbReference type="Pfam" id="PF00326"/>
    </source>
</evidence>
<dbReference type="PANTHER" id="PTHR42776">
    <property type="entry name" value="SERINE PEPTIDASE S9 FAMILY MEMBER"/>
    <property type="match status" value="1"/>
</dbReference>
<evidence type="ECO:0000313" key="4">
    <source>
        <dbReference type="EMBL" id="MDT0352499.1"/>
    </source>
</evidence>
<dbReference type="InterPro" id="IPR011042">
    <property type="entry name" value="6-blade_b-propeller_TolB-like"/>
</dbReference>
<dbReference type="Gene3D" id="2.120.10.30">
    <property type="entry name" value="TolB, C-terminal domain"/>
    <property type="match status" value="1"/>
</dbReference>
<protein>
    <submittedName>
        <fullName evidence="4">Prolyl oligopeptidase family serine peptidase</fullName>
    </submittedName>
</protein>
<evidence type="ECO:0000256" key="2">
    <source>
        <dbReference type="SAM" id="MobiDB-lite"/>
    </source>
</evidence>
<comment type="caution">
    <text evidence="4">The sequence shown here is derived from an EMBL/GenBank/DDBJ whole genome shotgun (WGS) entry which is preliminary data.</text>
</comment>